<name>A0ABP3ULY2_9CLOT</name>
<dbReference type="RefSeq" id="WP_343759479.1">
    <property type="nucleotide sequence ID" value="NZ_BAAACG010000006.1"/>
</dbReference>
<accession>A0ABP3ULY2</accession>
<evidence type="ECO:0000313" key="2">
    <source>
        <dbReference type="Proteomes" id="UP001501510"/>
    </source>
</evidence>
<proteinExistence type="predicted"/>
<organism evidence="1 2">
    <name type="scientific">Clostridium oceanicum</name>
    <dbReference type="NCBI Taxonomy" id="1543"/>
    <lineage>
        <taxon>Bacteria</taxon>
        <taxon>Bacillati</taxon>
        <taxon>Bacillota</taxon>
        <taxon>Clostridia</taxon>
        <taxon>Eubacteriales</taxon>
        <taxon>Clostridiaceae</taxon>
        <taxon>Clostridium</taxon>
    </lineage>
</organism>
<comment type="caution">
    <text evidence="1">The sequence shown here is derived from an EMBL/GenBank/DDBJ whole genome shotgun (WGS) entry which is preliminary data.</text>
</comment>
<dbReference type="Proteomes" id="UP001501510">
    <property type="component" value="Unassembled WGS sequence"/>
</dbReference>
<reference evidence="2" key="1">
    <citation type="journal article" date="2019" name="Int. J. Syst. Evol. Microbiol.">
        <title>The Global Catalogue of Microorganisms (GCM) 10K type strain sequencing project: providing services to taxonomists for standard genome sequencing and annotation.</title>
        <authorList>
            <consortium name="The Broad Institute Genomics Platform"/>
            <consortium name="The Broad Institute Genome Sequencing Center for Infectious Disease"/>
            <person name="Wu L."/>
            <person name="Ma J."/>
        </authorList>
    </citation>
    <scope>NUCLEOTIDE SEQUENCE [LARGE SCALE GENOMIC DNA]</scope>
    <source>
        <strain evidence="2">JCM 1407</strain>
    </source>
</reference>
<gene>
    <name evidence="1" type="ORF">GCM10008906_10110</name>
</gene>
<keyword evidence="2" id="KW-1185">Reference proteome</keyword>
<evidence type="ECO:0000313" key="1">
    <source>
        <dbReference type="EMBL" id="GAA0735854.1"/>
    </source>
</evidence>
<dbReference type="EMBL" id="BAAACG010000006">
    <property type="protein sequence ID" value="GAA0735854.1"/>
    <property type="molecule type" value="Genomic_DNA"/>
</dbReference>
<sequence>MKKAKKLTLEDFIKKATDKHTKRKKVVDIDIEGFGLITFKRPSDSDLLDFKDVLANSVKVTKDEKIDKLDYRQMLEASKELLYNTCEFLHSKELMEELQCGEPFDLPVKIFGIDETIELAQKVCEAFEDNKTDIKEHIKN</sequence>
<evidence type="ECO:0008006" key="3">
    <source>
        <dbReference type="Google" id="ProtNLM"/>
    </source>
</evidence>
<protein>
    <recommendedName>
        <fullName evidence="3">Phage XkdN-like protein</fullName>
    </recommendedName>
</protein>